<reference evidence="2 3" key="1">
    <citation type="submission" date="2020-08" db="EMBL/GenBank/DDBJ databases">
        <title>Genomic Encyclopedia of Type Strains, Phase IV (KMG-IV): sequencing the most valuable type-strain genomes for metagenomic binning, comparative biology and taxonomic classification.</title>
        <authorList>
            <person name="Goeker M."/>
        </authorList>
    </citation>
    <scope>NUCLEOTIDE SEQUENCE [LARGE SCALE GENOMIC DNA]</scope>
    <source>
        <strain evidence="2 3">DSM 44197</strain>
    </source>
</reference>
<feature type="region of interest" description="Disordered" evidence="1">
    <location>
        <begin position="45"/>
        <end position="126"/>
    </location>
</feature>
<dbReference type="EMBL" id="JACJIA010000029">
    <property type="protein sequence ID" value="MBA8957720.1"/>
    <property type="molecule type" value="Genomic_DNA"/>
</dbReference>
<proteinExistence type="predicted"/>
<protein>
    <submittedName>
        <fullName evidence="2">Uncharacterized protein</fullName>
    </submittedName>
</protein>
<feature type="compositionally biased region" description="Basic and acidic residues" evidence="1">
    <location>
        <begin position="269"/>
        <end position="285"/>
    </location>
</feature>
<keyword evidence="3" id="KW-1185">Reference proteome</keyword>
<feature type="compositionally biased region" description="Pro residues" evidence="1">
    <location>
        <begin position="706"/>
        <end position="716"/>
    </location>
</feature>
<dbReference type="RefSeq" id="WP_182849515.1">
    <property type="nucleotide sequence ID" value="NZ_BAAALP010000091.1"/>
</dbReference>
<evidence type="ECO:0000256" key="1">
    <source>
        <dbReference type="SAM" id="MobiDB-lite"/>
    </source>
</evidence>
<name>A0A7W3M0U1_ACTNM</name>
<dbReference type="AlphaFoldDB" id="A0A7W3M0U1"/>
<organism evidence="2 3">
    <name type="scientific">Actinomadura namibiensis</name>
    <dbReference type="NCBI Taxonomy" id="182080"/>
    <lineage>
        <taxon>Bacteria</taxon>
        <taxon>Bacillati</taxon>
        <taxon>Actinomycetota</taxon>
        <taxon>Actinomycetes</taxon>
        <taxon>Streptosporangiales</taxon>
        <taxon>Thermomonosporaceae</taxon>
        <taxon>Actinomadura</taxon>
    </lineage>
</organism>
<feature type="region of interest" description="Disordered" evidence="1">
    <location>
        <begin position="655"/>
        <end position="716"/>
    </location>
</feature>
<comment type="caution">
    <text evidence="2">The sequence shown here is derived from an EMBL/GenBank/DDBJ whole genome shotgun (WGS) entry which is preliminary data.</text>
</comment>
<feature type="compositionally biased region" description="Low complexity" evidence="1">
    <location>
        <begin position="92"/>
        <end position="112"/>
    </location>
</feature>
<feature type="region of interest" description="Disordered" evidence="1">
    <location>
        <begin position="240"/>
        <end position="299"/>
    </location>
</feature>
<sequence length="716" mass="77469">MRRLAAFHAALAVESALNNGWETLDRYGVDRPRVEAALNELVEELQRRGRPDARPRSPRSGAPSTGPGRDVTPARDEKTRDEEARDEEARDAAGTGRPAGAVPAAAAAHLAPSKQEAGQVPEDGPAEAAVTWWPSTLGKVDFSELRRPPRGLLSAWLWQWLVAAYLRGDAGMRDRHYQAWHWLETMRERQGKEPLVSHRPPGGGPTVPDRVWITEAGRAHLEEHDARYRRLWDLRVPALQAPGDTAPANTAPANTVTTTTATTTATAASERRDENSDRDENRDRAPVSSPVPAAGAAVPQGVERAEGAVNAEDMAGLAVVGEVVLTHLTHDVHLVVADGRRVGWINRPDDWAGDQTGDRAGDGWQVHDAAGRVVATTTDLDLWAVVRAAAAALGVTTGPDTTYDVGELRDHRGRALEVAPATLARWSLMRGRVPGRTDVLVRGRCVGWLQRDRSRHVACTLDGPVPGSARRREEAVMALFAALWAPAPLPELPPEALTARRVQARPKNDKPLCPYTEGQLAAAVADPPRCEGGGYLVVVRDRWDPERRDELGVVLKTKGRRMVWTAYNTKDRPVAGGKTRTQAISQMLAVPGPLFGDPAETVVHELAGDPAGASDGVTKPSAVTKAGDDVDDRLGACQARARHEWMEFACTRPTGHPGAHRATTPTRHQTPVCWSDGGPVTDLQHRPLLRGTTQPAPPGPRRRPEPGPWPTPLPPL</sequence>
<accession>A0A7W3M0U1</accession>
<feature type="compositionally biased region" description="Basic and acidic residues" evidence="1">
    <location>
        <begin position="45"/>
        <end position="55"/>
    </location>
</feature>
<evidence type="ECO:0000313" key="2">
    <source>
        <dbReference type="EMBL" id="MBA8957720.1"/>
    </source>
</evidence>
<dbReference type="Proteomes" id="UP000572680">
    <property type="component" value="Unassembled WGS sequence"/>
</dbReference>
<feature type="compositionally biased region" description="Low complexity" evidence="1">
    <location>
        <begin position="245"/>
        <end position="268"/>
    </location>
</feature>
<gene>
    <name evidence="2" type="ORF">HNR61_009419</name>
</gene>
<evidence type="ECO:0000313" key="3">
    <source>
        <dbReference type="Proteomes" id="UP000572680"/>
    </source>
</evidence>
<feature type="compositionally biased region" description="Basic and acidic residues" evidence="1">
    <location>
        <begin position="72"/>
        <end position="91"/>
    </location>
</feature>
<feature type="compositionally biased region" description="Low complexity" evidence="1">
    <location>
        <begin position="286"/>
        <end position="299"/>
    </location>
</feature>